<evidence type="ECO:0000256" key="5">
    <source>
        <dbReference type="ARBA" id="ARBA00022723"/>
    </source>
</evidence>
<feature type="binding site" description="axial binding residue" evidence="12">
    <location>
        <position position="459"/>
    </location>
    <ligand>
        <name>heme</name>
        <dbReference type="ChEBI" id="CHEBI:30413"/>
    </ligand>
    <ligandPart>
        <name>Fe</name>
        <dbReference type="ChEBI" id="CHEBI:18248"/>
    </ligandPart>
</feature>
<evidence type="ECO:0000313" key="15">
    <source>
        <dbReference type="EMBL" id="KAL1532406.1"/>
    </source>
</evidence>
<gene>
    <name evidence="15" type="ORF">AAHA92_32422</name>
</gene>
<evidence type="ECO:0000313" key="16">
    <source>
        <dbReference type="Proteomes" id="UP001567538"/>
    </source>
</evidence>
<comment type="subcellular location">
    <subcellularLocation>
        <location evidence="1">Membrane</location>
        <topology evidence="1">Single-pass type II membrane protein</topology>
    </subcellularLocation>
</comment>
<feature type="transmembrane region" description="Helical" evidence="14">
    <location>
        <begin position="6"/>
        <end position="26"/>
    </location>
</feature>
<dbReference type="InterPro" id="IPR002401">
    <property type="entry name" value="Cyt_P450_E_grp-I"/>
</dbReference>
<dbReference type="Pfam" id="PF00067">
    <property type="entry name" value="p450"/>
    <property type="match status" value="1"/>
</dbReference>
<evidence type="ECO:0000256" key="1">
    <source>
        <dbReference type="ARBA" id="ARBA00004606"/>
    </source>
</evidence>
<dbReference type="PROSITE" id="PS00086">
    <property type="entry name" value="CYTOCHROME_P450"/>
    <property type="match status" value="1"/>
</dbReference>
<evidence type="ECO:0000256" key="10">
    <source>
        <dbReference type="ARBA" id="ARBA00023033"/>
    </source>
</evidence>
<keyword evidence="6" id="KW-0735">Signal-anchor</keyword>
<dbReference type="Gene3D" id="1.10.630.10">
    <property type="entry name" value="Cytochrome P450"/>
    <property type="match status" value="1"/>
</dbReference>
<evidence type="ECO:0000256" key="13">
    <source>
        <dbReference type="RuleBase" id="RU000461"/>
    </source>
</evidence>
<reference evidence="15 16" key="1">
    <citation type="submission" date="2024-06" db="EMBL/GenBank/DDBJ databases">
        <title>A chromosome level genome sequence of Diviner's sage (Salvia divinorum).</title>
        <authorList>
            <person name="Ford S.A."/>
            <person name="Ro D.-K."/>
            <person name="Ness R.W."/>
            <person name="Phillips M.A."/>
        </authorList>
    </citation>
    <scope>NUCLEOTIDE SEQUENCE [LARGE SCALE GENOMIC DNA]</scope>
    <source>
        <strain evidence="15">SAF-2024a</strain>
        <tissue evidence="15">Leaf</tissue>
    </source>
</reference>
<dbReference type="EMBL" id="JBEAFC010000014">
    <property type="protein sequence ID" value="KAL1532406.1"/>
    <property type="molecule type" value="Genomic_DNA"/>
</dbReference>
<dbReference type="InterPro" id="IPR001128">
    <property type="entry name" value="Cyt_P450"/>
</dbReference>
<dbReference type="SUPFAM" id="SSF48264">
    <property type="entry name" value="Cytochrome P450"/>
    <property type="match status" value="1"/>
</dbReference>
<evidence type="ECO:0000256" key="7">
    <source>
        <dbReference type="ARBA" id="ARBA00022989"/>
    </source>
</evidence>
<evidence type="ECO:0000256" key="6">
    <source>
        <dbReference type="ARBA" id="ARBA00022968"/>
    </source>
</evidence>
<evidence type="ECO:0000256" key="12">
    <source>
        <dbReference type="PIRSR" id="PIRSR602401-1"/>
    </source>
</evidence>
<evidence type="ECO:0000256" key="4">
    <source>
        <dbReference type="ARBA" id="ARBA00022692"/>
    </source>
</evidence>
<comment type="similarity">
    <text evidence="2 13">Belongs to the cytochrome P450 family.</text>
</comment>
<dbReference type="Proteomes" id="UP001567538">
    <property type="component" value="Unassembled WGS sequence"/>
</dbReference>
<keyword evidence="7 14" id="KW-1133">Transmembrane helix</keyword>
<keyword evidence="9 12" id="KW-0408">Iron</keyword>
<evidence type="ECO:0000256" key="8">
    <source>
        <dbReference type="ARBA" id="ARBA00023002"/>
    </source>
</evidence>
<keyword evidence="5 12" id="KW-0479">Metal-binding</keyword>
<sequence length="520" mass="58679">MESILGGVSWNFAALALILSMAIFFIRTRASSKPASANWPPGPKTLPLIGNMHLLSALAFRSITDLAKQYGPIMRLKLGEVDTIVVSSRELSREMLKQHDPCYADRPDSIGIKVLWYNYRDIAFSPYGDYWRQMRKICIMELLSPRSVRSFASIRRDEVSNLISSIRASAAAGKPVNISDSIFSMMSSVTCRAAFGKVSKDKDTLIKILRDGIQMASGFEIADFFPSSFVFNTFSWTKIKLLMMRHKLDVILDELILQHQRNLAKIDRGSEEGERGRKGNGEFGNEDIVDVLLRLQETEELQFPIRKEDIKAVVYDMFSAGTETSSTAMDWAMAELVRNPRVMVKAQAEVRQVFNDTTITTMGDNDPNLKYLKLVIKEALRMHPPVPILPRASREERVIDGYVIPANVKVLVNNWGMQRDPQYWTNPDNFEPERFEECSKEFLGADFDFLPFGAGKRMCPGITFAMASVELVLAQLLYHFDWKLPNGAQPESMDMIENPGVTASRRDSLNAVPTPYSKSA</sequence>
<dbReference type="GO" id="GO:0046872">
    <property type="term" value="F:metal ion binding"/>
    <property type="evidence" value="ECO:0007669"/>
    <property type="project" value="UniProtKB-KW"/>
</dbReference>
<keyword evidence="16" id="KW-1185">Reference proteome</keyword>
<organism evidence="15 16">
    <name type="scientific">Salvia divinorum</name>
    <name type="common">Maria pastora</name>
    <name type="synonym">Diviner's sage</name>
    <dbReference type="NCBI Taxonomy" id="28513"/>
    <lineage>
        <taxon>Eukaryota</taxon>
        <taxon>Viridiplantae</taxon>
        <taxon>Streptophyta</taxon>
        <taxon>Embryophyta</taxon>
        <taxon>Tracheophyta</taxon>
        <taxon>Spermatophyta</taxon>
        <taxon>Magnoliopsida</taxon>
        <taxon>eudicotyledons</taxon>
        <taxon>Gunneridae</taxon>
        <taxon>Pentapetalae</taxon>
        <taxon>asterids</taxon>
        <taxon>lamiids</taxon>
        <taxon>Lamiales</taxon>
        <taxon>Lamiaceae</taxon>
        <taxon>Nepetoideae</taxon>
        <taxon>Mentheae</taxon>
        <taxon>Salviinae</taxon>
        <taxon>Salvia</taxon>
        <taxon>Salvia subgen. Calosphace</taxon>
    </lineage>
</organism>
<dbReference type="PRINTS" id="PR00385">
    <property type="entry name" value="P450"/>
</dbReference>
<dbReference type="CDD" id="cd11072">
    <property type="entry name" value="CYP71-like"/>
    <property type="match status" value="1"/>
</dbReference>
<evidence type="ECO:0000256" key="2">
    <source>
        <dbReference type="ARBA" id="ARBA00010617"/>
    </source>
</evidence>
<proteinExistence type="inferred from homology"/>
<dbReference type="PANTHER" id="PTHR47953:SF16">
    <property type="entry name" value="CYTOCHROME P450 71D8"/>
    <property type="match status" value="1"/>
</dbReference>
<keyword evidence="8 13" id="KW-0560">Oxidoreductase</keyword>
<evidence type="ECO:0000256" key="14">
    <source>
        <dbReference type="SAM" id="Phobius"/>
    </source>
</evidence>
<dbReference type="GO" id="GO:0016712">
    <property type="term" value="F:oxidoreductase activity, acting on paired donors, with incorporation or reduction of molecular oxygen, reduced flavin or flavoprotein as one donor, and incorporation of one atom of oxygen"/>
    <property type="evidence" value="ECO:0007669"/>
    <property type="project" value="UniProtKB-ARBA"/>
</dbReference>
<dbReference type="FunFam" id="1.10.630.10:FF:000043">
    <property type="entry name" value="Cytochrome P450 99A2"/>
    <property type="match status" value="1"/>
</dbReference>
<comment type="caution">
    <text evidence="15">The sequence shown here is derived from an EMBL/GenBank/DDBJ whole genome shotgun (WGS) entry which is preliminary data.</text>
</comment>
<keyword evidence="10 13" id="KW-0503">Monooxygenase</keyword>
<dbReference type="InterPro" id="IPR017972">
    <property type="entry name" value="Cyt_P450_CS"/>
</dbReference>
<dbReference type="AlphaFoldDB" id="A0ABD1FNT8"/>
<dbReference type="InterPro" id="IPR036396">
    <property type="entry name" value="Cyt_P450_sf"/>
</dbReference>
<protein>
    <submittedName>
        <fullName evidence="15">Premnaspirodiene oxygenase-like</fullName>
    </submittedName>
</protein>
<dbReference type="PANTHER" id="PTHR47953">
    <property type="entry name" value="OS08G0105600 PROTEIN"/>
    <property type="match status" value="1"/>
</dbReference>
<keyword evidence="11 14" id="KW-0472">Membrane</keyword>
<dbReference type="GO" id="GO:0016114">
    <property type="term" value="P:terpenoid biosynthetic process"/>
    <property type="evidence" value="ECO:0007669"/>
    <property type="project" value="UniProtKB-ARBA"/>
</dbReference>
<keyword evidence="3 12" id="KW-0349">Heme</keyword>
<dbReference type="GO" id="GO:0016020">
    <property type="term" value="C:membrane"/>
    <property type="evidence" value="ECO:0007669"/>
    <property type="project" value="UniProtKB-SubCell"/>
</dbReference>
<evidence type="ECO:0000256" key="3">
    <source>
        <dbReference type="ARBA" id="ARBA00022617"/>
    </source>
</evidence>
<keyword evidence="4 14" id="KW-0812">Transmembrane</keyword>
<evidence type="ECO:0000256" key="11">
    <source>
        <dbReference type="ARBA" id="ARBA00023136"/>
    </source>
</evidence>
<evidence type="ECO:0000256" key="9">
    <source>
        <dbReference type="ARBA" id="ARBA00023004"/>
    </source>
</evidence>
<name>A0ABD1FNT8_SALDI</name>
<accession>A0ABD1FNT8</accession>
<dbReference type="InterPro" id="IPR052306">
    <property type="entry name" value="CYP450_71D"/>
</dbReference>
<dbReference type="PRINTS" id="PR00463">
    <property type="entry name" value="EP450I"/>
</dbReference>
<comment type="cofactor">
    <cofactor evidence="12">
        <name>heme</name>
        <dbReference type="ChEBI" id="CHEBI:30413"/>
    </cofactor>
</comment>